<keyword evidence="2" id="KW-0238">DNA-binding</keyword>
<feature type="domain" description="HTH arsR-type" evidence="4">
    <location>
        <begin position="12"/>
        <end position="106"/>
    </location>
</feature>
<evidence type="ECO:0000256" key="3">
    <source>
        <dbReference type="ARBA" id="ARBA00023163"/>
    </source>
</evidence>
<dbReference type="GO" id="GO:0003700">
    <property type="term" value="F:DNA-binding transcription factor activity"/>
    <property type="evidence" value="ECO:0007669"/>
    <property type="project" value="InterPro"/>
</dbReference>
<dbReference type="InterPro" id="IPR001845">
    <property type="entry name" value="HTH_ArsR_DNA-bd_dom"/>
</dbReference>
<dbReference type="InterPro" id="IPR036390">
    <property type="entry name" value="WH_DNA-bd_sf"/>
</dbReference>
<evidence type="ECO:0000259" key="4">
    <source>
        <dbReference type="PROSITE" id="PS50987"/>
    </source>
</evidence>
<dbReference type="InterPro" id="IPR051011">
    <property type="entry name" value="Metal_resp_trans_reg"/>
</dbReference>
<keyword evidence="6" id="KW-1185">Reference proteome</keyword>
<dbReference type="SMART" id="SM00418">
    <property type="entry name" value="HTH_ARSR"/>
    <property type="match status" value="1"/>
</dbReference>
<dbReference type="InterPro" id="IPR011991">
    <property type="entry name" value="ArsR-like_HTH"/>
</dbReference>
<dbReference type="AlphaFoldDB" id="A0A1N7SDL0"/>
<proteinExistence type="predicted"/>
<dbReference type="CDD" id="cd00090">
    <property type="entry name" value="HTH_ARSR"/>
    <property type="match status" value="1"/>
</dbReference>
<dbReference type="Pfam" id="PF01022">
    <property type="entry name" value="HTH_5"/>
    <property type="match status" value="1"/>
</dbReference>
<dbReference type="PANTHER" id="PTHR43132">
    <property type="entry name" value="ARSENICAL RESISTANCE OPERON REPRESSOR ARSR-RELATED"/>
    <property type="match status" value="1"/>
</dbReference>
<dbReference type="NCBIfam" id="NF033788">
    <property type="entry name" value="HTH_metalloreg"/>
    <property type="match status" value="1"/>
</dbReference>
<gene>
    <name evidence="5" type="primary">bigR</name>
    <name evidence="5" type="ORF">BN2475_570010</name>
</gene>
<name>A0A1N7SDL0_9BURK</name>
<dbReference type="EMBL" id="CYGX02000057">
    <property type="protein sequence ID" value="SIT45466.1"/>
    <property type="molecule type" value="Genomic_DNA"/>
</dbReference>
<keyword evidence="3" id="KW-0804">Transcription</keyword>
<dbReference type="Gene3D" id="1.10.10.10">
    <property type="entry name" value="Winged helix-like DNA-binding domain superfamily/Winged helix DNA-binding domain"/>
    <property type="match status" value="1"/>
</dbReference>
<evidence type="ECO:0000256" key="2">
    <source>
        <dbReference type="ARBA" id="ARBA00023125"/>
    </source>
</evidence>
<sequence length="112" mass="12218">MSPRSPTFDLATMQAAASNACALLKVLANPDRLLLMCQLSQAELSVGELEEQLGIRQPTLSQQLGVLRESDLVTTRREGKNIFYSVASPQALAVMAVLYQQFCVNPSEDESC</sequence>
<dbReference type="OrthoDB" id="5296924at2"/>
<evidence type="ECO:0000313" key="6">
    <source>
        <dbReference type="Proteomes" id="UP000187012"/>
    </source>
</evidence>
<organism evidence="5 6">
    <name type="scientific">Paraburkholderia ribeironis</name>
    <dbReference type="NCBI Taxonomy" id="1247936"/>
    <lineage>
        <taxon>Bacteria</taxon>
        <taxon>Pseudomonadati</taxon>
        <taxon>Pseudomonadota</taxon>
        <taxon>Betaproteobacteria</taxon>
        <taxon>Burkholderiales</taxon>
        <taxon>Burkholderiaceae</taxon>
        <taxon>Paraburkholderia</taxon>
    </lineage>
</organism>
<dbReference type="RefSeq" id="WP_094781966.1">
    <property type="nucleotide sequence ID" value="NZ_CYGX02000057.1"/>
</dbReference>
<dbReference type="SUPFAM" id="SSF46785">
    <property type="entry name" value="Winged helix' DNA-binding domain"/>
    <property type="match status" value="1"/>
</dbReference>
<dbReference type="PROSITE" id="PS50987">
    <property type="entry name" value="HTH_ARSR_2"/>
    <property type="match status" value="1"/>
</dbReference>
<dbReference type="Proteomes" id="UP000187012">
    <property type="component" value="Unassembled WGS sequence"/>
</dbReference>
<dbReference type="PANTHER" id="PTHR43132:SF2">
    <property type="entry name" value="ARSENICAL RESISTANCE OPERON REPRESSOR ARSR-RELATED"/>
    <property type="match status" value="1"/>
</dbReference>
<dbReference type="InterPro" id="IPR036388">
    <property type="entry name" value="WH-like_DNA-bd_sf"/>
</dbReference>
<dbReference type="GO" id="GO:0003677">
    <property type="term" value="F:DNA binding"/>
    <property type="evidence" value="ECO:0007669"/>
    <property type="project" value="UniProtKB-KW"/>
</dbReference>
<keyword evidence="1" id="KW-0805">Transcription regulation</keyword>
<evidence type="ECO:0000256" key="1">
    <source>
        <dbReference type="ARBA" id="ARBA00023015"/>
    </source>
</evidence>
<dbReference type="STRING" id="1247936.BN2475_570010"/>
<evidence type="ECO:0000313" key="5">
    <source>
        <dbReference type="EMBL" id="SIT45466.1"/>
    </source>
</evidence>
<dbReference type="PRINTS" id="PR00778">
    <property type="entry name" value="HTHARSR"/>
</dbReference>
<protein>
    <submittedName>
        <fullName evidence="5">Biofilm growth-associated repressor</fullName>
    </submittedName>
</protein>
<reference evidence="5 6" key="1">
    <citation type="submission" date="2016-12" db="EMBL/GenBank/DDBJ databases">
        <authorList>
            <person name="Song W.-J."/>
            <person name="Kurnit D.M."/>
        </authorList>
    </citation>
    <scope>NUCLEOTIDE SEQUENCE [LARGE SCALE GENOMIC DNA]</scope>
    <source>
        <strain evidence="5 6">STM7296</strain>
    </source>
</reference>
<accession>A0A1N7SDL0</accession>